<dbReference type="Proteomes" id="UP000502611">
    <property type="component" value="Chromosome"/>
</dbReference>
<name>A0A6M4G620_SPHYA</name>
<accession>A0A6M4G620</accession>
<protein>
    <recommendedName>
        <fullName evidence="3">Tip attachment protein J domain-containing protein</fullName>
    </recommendedName>
</protein>
<dbReference type="AlphaFoldDB" id="A0A6M4G620"/>
<evidence type="ECO:0000313" key="2">
    <source>
        <dbReference type="Proteomes" id="UP000502611"/>
    </source>
</evidence>
<proteinExistence type="predicted"/>
<organism evidence="1 2">
    <name type="scientific">Sphingobium yanoikuyae</name>
    <name type="common">Sphingomonas yanoikuyae</name>
    <dbReference type="NCBI Taxonomy" id="13690"/>
    <lineage>
        <taxon>Bacteria</taxon>
        <taxon>Pseudomonadati</taxon>
        <taxon>Pseudomonadota</taxon>
        <taxon>Alphaproteobacteria</taxon>
        <taxon>Sphingomonadales</taxon>
        <taxon>Sphingomonadaceae</taxon>
        <taxon>Sphingobium</taxon>
    </lineage>
</organism>
<evidence type="ECO:0000313" key="1">
    <source>
        <dbReference type="EMBL" id="QJR01713.1"/>
    </source>
</evidence>
<dbReference type="RefSeq" id="WP_169860434.1">
    <property type="nucleotide sequence ID" value="NZ_CP053021.1"/>
</dbReference>
<sequence>MGGVVRAIVSPLSLIDKDLGRISLQIVAVAAAFIPGGQPFAAAAALALAVLYKPKGPKPEQQERSIKSSTPPRIGAFGRVRLYGAYILYVTNEDGYAVDVWAYHDGRVDFIERIYLGDKQVKLNGSGFVIGQENGEFGSGNDTIKIGTRLGLDTETAFAEVISRLPGIWTSNHRGDGVVTGCMISKPVKAKNYNDVYPTGGPDANQMSLVVRGRRVFDWRDPTQNISNRSTWKWSENAALAIAYYYLNHNNKDWDTHFAPTLSYWTAFADDCDVQMAVQNGAGVFVDDADSNDHSFELTSVEGLTPGKTITLAAYGINKVVQSVSGNIVTITTSLGDDYRAGTVMRWTGGGTEARYRVALAYKYTDQHKVTLGNLLAACDGMVTPRGDGALIPWSGRYVEPDPDDAIGPAEIITWTMDDGIVDEDQANVVSLTYLSSDHNFTSVDTTAWRDEDSIADVGEKSTSLDNSVPSHAQARRLAKRLLDKSMAPYRGTLVLNTKGRKLLGKRFFPLNITEAGTTFFAGPAEIVRIRRTQTGVELDWVRANPNIDAWNPATEEGEPAPVGARPAAVPLDAPAITEAVAELGDSGSSARVRITVDGFDRDDITWYARWRVTTDTTWNEQEFSDIDPGASAVLLTNLVPTDLAVDVAVAYGVGDGRVSPWSALETVSTSTSGLAPGPVTDDAVSSPATGQATIAWRDPTNSNYSATRLYRNTVNNFITASQVNGDMLGSLGATQVYDDTGLTAGSTQHYWLVTVSQSGVAGSPTYVGSVVIT</sequence>
<evidence type="ECO:0008006" key="3">
    <source>
        <dbReference type="Google" id="ProtNLM"/>
    </source>
</evidence>
<gene>
    <name evidence="1" type="ORF">HH800_05600</name>
</gene>
<reference evidence="1 2" key="1">
    <citation type="submission" date="2020-04" db="EMBL/GenBank/DDBJ databases">
        <title>The Whole Genome Analysis of High salt-tolerant Sphingobium yanoikuyae YC-XJ2 with Aryl organophosphorus flame retardants (aryl-OPFRs)-degrading capacity and characteristics of Related phosphotriesterase.</title>
        <authorList>
            <person name="Li X."/>
        </authorList>
    </citation>
    <scope>NUCLEOTIDE SEQUENCE [LARGE SCALE GENOMIC DNA]</scope>
    <source>
        <strain evidence="1 2">YC-XJ2</strain>
    </source>
</reference>
<dbReference type="EMBL" id="CP053021">
    <property type="protein sequence ID" value="QJR01713.1"/>
    <property type="molecule type" value="Genomic_DNA"/>
</dbReference>